<sequence length="93" mass="9004">MRFVIADPGLNGPAGHHLSYSAAVAEAALAAGHQPLVLAGRGFSGTLDPAGLIPARAVLGAAYQSAGGGGLARRLAFGLAALLPPGLAGRVAP</sequence>
<protein>
    <submittedName>
        <fullName evidence="1">Uncharacterized protein</fullName>
    </submittedName>
</protein>
<keyword evidence="2" id="KW-1185">Reference proteome</keyword>
<feature type="non-terminal residue" evidence="1">
    <location>
        <position position="93"/>
    </location>
</feature>
<evidence type="ECO:0000313" key="2">
    <source>
        <dbReference type="Proteomes" id="UP000787635"/>
    </source>
</evidence>
<reference evidence="1 2" key="1">
    <citation type="submission" date="2020-03" db="EMBL/GenBank/DDBJ databases">
        <title>Roseomonas selenitidurans sp. nov. isolated from urban soil.</title>
        <authorList>
            <person name="Liu H."/>
        </authorList>
    </citation>
    <scope>NUCLEOTIDE SEQUENCE [LARGE SCALE GENOMIC DNA]</scope>
    <source>
        <strain evidence="1 2">BU-1</strain>
    </source>
</reference>
<proteinExistence type="predicted"/>
<organism evidence="1 2">
    <name type="scientific">Falsiroseomonas selenitidurans</name>
    <dbReference type="NCBI Taxonomy" id="2716335"/>
    <lineage>
        <taxon>Bacteria</taxon>
        <taxon>Pseudomonadati</taxon>
        <taxon>Pseudomonadota</taxon>
        <taxon>Alphaproteobacteria</taxon>
        <taxon>Acetobacterales</taxon>
        <taxon>Roseomonadaceae</taxon>
        <taxon>Falsiroseomonas</taxon>
    </lineage>
</organism>
<gene>
    <name evidence="1" type="ORF">HEQ75_24055</name>
</gene>
<name>A0ABX1EDX4_9PROT</name>
<accession>A0ABX1EDX4</accession>
<dbReference type="EMBL" id="JAAVNE010000060">
    <property type="protein sequence ID" value="NKC33953.1"/>
    <property type="molecule type" value="Genomic_DNA"/>
</dbReference>
<evidence type="ECO:0000313" key="1">
    <source>
        <dbReference type="EMBL" id="NKC33953.1"/>
    </source>
</evidence>
<comment type="caution">
    <text evidence="1">The sequence shown here is derived from an EMBL/GenBank/DDBJ whole genome shotgun (WGS) entry which is preliminary data.</text>
</comment>
<dbReference type="Proteomes" id="UP000787635">
    <property type="component" value="Unassembled WGS sequence"/>
</dbReference>
<dbReference type="RefSeq" id="WP_168034670.1">
    <property type="nucleotide sequence ID" value="NZ_JAAVNE010000060.1"/>
</dbReference>